<gene>
    <name evidence="6" type="ORF">OG863_39905</name>
</gene>
<dbReference type="Gene3D" id="1.10.10.60">
    <property type="entry name" value="Homeodomain-like"/>
    <property type="match status" value="1"/>
</dbReference>
<dbReference type="SUPFAM" id="SSF46689">
    <property type="entry name" value="Homeodomain-like"/>
    <property type="match status" value="1"/>
</dbReference>
<dbReference type="SMART" id="SM00342">
    <property type="entry name" value="HTH_ARAC"/>
    <property type="match status" value="1"/>
</dbReference>
<dbReference type="InterPro" id="IPR018062">
    <property type="entry name" value="HTH_AraC-typ_CS"/>
</dbReference>
<keyword evidence="1" id="KW-0805">Transcription regulation</keyword>
<accession>A0ABZ1FSZ7</accession>
<dbReference type="Pfam" id="PF12833">
    <property type="entry name" value="HTH_18"/>
    <property type="match status" value="1"/>
</dbReference>
<sequence length="119" mass="13010">MSVDLRLGPQAQPQPIGFKLERPHRRVRPCPARHRRRHARPAVPQGQKQAPGGQGVLTAFAKLLLDARLARARELLESGDLTVEAVARHCGLGTPADFRNLFKAHAGVPPSVCRETFVG</sequence>
<feature type="compositionally biased region" description="Basic residues" evidence="4">
    <location>
        <begin position="22"/>
        <end position="40"/>
    </location>
</feature>
<evidence type="ECO:0000256" key="3">
    <source>
        <dbReference type="ARBA" id="ARBA00023163"/>
    </source>
</evidence>
<dbReference type="Proteomes" id="UP001344251">
    <property type="component" value="Chromosome"/>
</dbReference>
<organism evidence="6 7">
    <name type="scientific">Streptomyces decoyicus</name>
    <dbReference type="NCBI Taxonomy" id="249567"/>
    <lineage>
        <taxon>Bacteria</taxon>
        <taxon>Bacillati</taxon>
        <taxon>Actinomycetota</taxon>
        <taxon>Actinomycetes</taxon>
        <taxon>Kitasatosporales</taxon>
        <taxon>Streptomycetaceae</taxon>
        <taxon>Streptomyces</taxon>
    </lineage>
</organism>
<evidence type="ECO:0000256" key="4">
    <source>
        <dbReference type="SAM" id="MobiDB-lite"/>
    </source>
</evidence>
<evidence type="ECO:0000313" key="7">
    <source>
        <dbReference type="Proteomes" id="UP001344251"/>
    </source>
</evidence>
<feature type="domain" description="HTH araC/xylS-type" evidence="5">
    <location>
        <begin position="59"/>
        <end position="116"/>
    </location>
</feature>
<dbReference type="EMBL" id="CP109106">
    <property type="protein sequence ID" value="WSB73618.1"/>
    <property type="molecule type" value="Genomic_DNA"/>
</dbReference>
<keyword evidence="3" id="KW-0804">Transcription</keyword>
<evidence type="ECO:0000259" key="5">
    <source>
        <dbReference type="PROSITE" id="PS01124"/>
    </source>
</evidence>
<name>A0ABZ1FSZ7_9ACTN</name>
<dbReference type="InterPro" id="IPR009057">
    <property type="entry name" value="Homeodomain-like_sf"/>
</dbReference>
<evidence type="ECO:0000256" key="2">
    <source>
        <dbReference type="ARBA" id="ARBA00023125"/>
    </source>
</evidence>
<keyword evidence="7" id="KW-1185">Reference proteome</keyword>
<evidence type="ECO:0000313" key="6">
    <source>
        <dbReference type="EMBL" id="WSB73618.1"/>
    </source>
</evidence>
<proteinExistence type="predicted"/>
<evidence type="ECO:0000256" key="1">
    <source>
        <dbReference type="ARBA" id="ARBA00023015"/>
    </source>
</evidence>
<dbReference type="PROSITE" id="PS01124">
    <property type="entry name" value="HTH_ARAC_FAMILY_2"/>
    <property type="match status" value="1"/>
</dbReference>
<dbReference type="RefSeq" id="WP_326623233.1">
    <property type="nucleotide sequence ID" value="NZ_CP109106.1"/>
</dbReference>
<feature type="region of interest" description="Disordered" evidence="4">
    <location>
        <begin position="1"/>
        <end position="53"/>
    </location>
</feature>
<dbReference type="PROSITE" id="PS00041">
    <property type="entry name" value="HTH_ARAC_FAMILY_1"/>
    <property type="match status" value="1"/>
</dbReference>
<keyword evidence="2" id="KW-0238">DNA-binding</keyword>
<dbReference type="InterPro" id="IPR018060">
    <property type="entry name" value="HTH_AraC"/>
</dbReference>
<reference evidence="6 7" key="1">
    <citation type="submission" date="2022-10" db="EMBL/GenBank/DDBJ databases">
        <title>The complete genomes of actinobacterial strains from the NBC collection.</title>
        <authorList>
            <person name="Joergensen T.S."/>
            <person name="Alvarez Arevalo M."/>
            <person name="Sterndorff E.B."/>
            <person name="Faurdal D."/>
            <person name="Vuksanovic O."/>
            <person name="Mourched A.-S."/>
            <person name="Charusanti P."/>
            <person name="Shaw S."/>
            <person name="Blin K."/>
            <person name="Weber T."/>
        </authorList>
    </citation>
    <scope>NUCLEOTIDE SEQUENCE [LARGE SCALE GENOMIC DNA]</scope>
    <source>
        <strain evidence="6 7">NBC 01774</strain>
    </source>
</reference>
<feature type="compositionally biased region" description="Low complexity" evidence="4">
    <location>
        <begin position="41"/>
        <end position="51"/>
    </location>
</feature>
<protein>
    <submittedName>
        <fullName evidence="6">AraC family transcriptional regulator</fullName>
    </submittedName>
</protein>